<dbReference type="Proteomes" id="UP000233782">
    <property type="component" value="Unassembled WGS sequence"/>
</dbReference>
<keyword evidence="2" id="KW-0808">Transferase</keyword>
<reference evidence="2 3" key="1">
    <citation type="submission" date="2017-12" db="EMBL/GenBank/DDBJ databases">
        <title>Genomic Encyclopedia of Type Strains, Phase III (KMG-III): the genomes of soil and plant-associated and newly described type strains.</title>
        <authorList>
            <person name="Whitman W."/>
        </authorList>
    </citation>
    <scope>NUCLEOTIDE SEQUENCE [LARGE SCALE GENOMIC DNA]</scope>
    <source>
        <strain evidence="2 3">LP43</strain>
    </source>
</reference>
<dbReference type="OrthoDB" id="5121913at2"/>
<evidence type="ECO:0000313" key="3">
    <source>
        <dbReference type="Proteomes" id="UP000233782"/>
    </source>
</evidence>
<gene>
    <name evidence="2" type="ORF">BD749_0462</name>
</gene>
<dbReference type="EMBL" id="PJMU01000001">
    <property type="protein sequence ID" value="PKV75520.1"/>
    <property type="molecule type" value="Genomic_DNA"/>
</dbReference>
<dbReference type="SUPFAM" id="SSF48452">
    <property type="entry name" value="TPR-like"/>
    <property type="match status" value="1"/>
</dbReference>
<evidence type="ECO:0000259" key="1">
    <source>
        <dbReference type="Pfam" id="PF13524"/>
    </source>
</evidence>
<sequence>MLEKSAKKPRLVFFQWKHDMLPNFLQSHMQLHVKCLSEFFDVILINRDCDYQQVCDIYEPDLTLFESGFRSTLSKKIKISNTFSHPTIPKLGLHNGDAWCDCRVGFISDMEKWGIETFFSISTTMAEHTPEISCDLFIWPNFVDRTIYRDYKQSKIIPFTFNGNINSLYPWRQEIFHIITKHYPSFIFPHLGYESSSPFMICGEQYARTINASYFVPACGTVAKEVVRKHFEIPGAKACLITEKSPMLEAAGFVDMHNCVFADGNTVLDKLSYLFKNLQELKDITDRGYKLVHSHHTLQQRNQILQWFNLNKELKSNEKIVQTNPFEELRIVNKSTKVSTIKCDGLHLILLQNGDKKLWDGEFDEAEQLYLKCLEYVSWMSEPKLKLAICNLYKGDAEKALFWIMAPIQHSLGSYGAPDPDPIEWSYFIISLLCTGRLKEAIIRANQYPSLYHPELHRTRFVVSYFQNMGKNIPELNYFELKQRRSVHQLPQLSFSVWIENLCCIFRACHKLEYVEVIKEMNYLDNEASEKGKLYLINREKFFSSSLLMLYISYLEKINSLFEELNVPKSRKALPSIDVYDMIFRLAKWGKIGLAKTFKRCLFYLESKFRSFNLFKIKKKKNYSRLFKT</sequence>
<organism evidence="2 3">
    <name type="scientific">Pontibacter ramchanderi</name>
    <dbReference type="NCBI Taxonomy" id="1179743"/>
    <lineage>
        <taxon>Bacteria</taxon>
        <taxon>Pseudomonadati</taxon>
        <taxon>Bacteroidota</taxon>
        <taxon>Cytophagia</taxon>
        <taxon>Cytophagales</taxon>
        <taxon>Hymenobacteraceae</taxon>
        <taxon>Pontibacter</taxon>
    </lineage>
</organism>
<dbReference type="RefSeq" id="WP_101442748.1">
    <property type="nucleotide sequence ID" value="NZ_PJMU01000001.1"/>
</dbReference>
<accession>A0A2N3V1L7</accession>
<evidence type="ECO:0000313" key="2">
    <source>
        <dbReference type="EMBL" id="PKV75520.1"/>
    </source>
</evidence>
<keyword evidence="3" id="KW-1185">Reference proteome</keyword>
<proteinExistence type="predicted"/>
<comment type="caution">
    <text evidence="2">The sequence shown here is derived from an EMBL/GenBank/DDBJ whole genome shotgun (WGS) entry which is preliminary data.</text>
</comment>
<dbReference type="AlphaFoldDB" id="A0A2N3V1L7"/>
<name>A0A2N3V1L7_9BACT</name>
<dbReference type="InterPro" id="IPR011990">
    <property type="entry name" value="TPR-like_helical_dom_sf"/>
</dbReference>
<dbReference type="Pfam" id="PF13524">
    <property type="entry name" value="Glyco_trans_1_2"/>
    <property type="match status" value="1"/>
</dbReference>
<dbReference type="InterPro" id="IPR055259">
    <property type="entry name" value="YkvP/CgeB_Glyco_trans-like"/>
</dbReference>
<feature type="domain" description="Spore protein YkvP/CgeB glycosyl transferase-like" evidence="1">
    <location>
        <begin position="201"/>
        <end position="303"/>
    </location>
</feature>
<protein>
    <submittedName>
        <fullName evidence="2">Glycosyl transferase family 1</fullName>
    </submittedName>
</protein>
<dbReference type="GO" id="GO:0016740">
    <property type="term" value="F:transferase activity"/>
    <property type="evidence" value="ECO:0007669"/>
    <property type="project" value="UniProtKB-KW"/>
</dbReference>